<evidence type="ECO:0000313" key="3">
    <source>
        <dbReference type="Proteomes" id="UP001370348"/>
    </source>
</evidence>
<evidence type="ECO:0000313" key="2">
    <source>
        <dbReference type="EMBL" id="WXB12138.1"/>
    </source>
</evidence>
<gene>
    <name evidence="2" type="ORF">LZC94_30330</name>
</gene>
<evidence type="ECO:0000259" key="1">
    <source>
        <dbReference type="PROSITE" id="PS50075"/>
    </source>
</evidence>
<name>A0ABZ2LMK7_9BACT</name>
<organism evidence="2 3">
    <name type="scientific">Pendulispora albinea</name>
    <dbReference type="NCBI Taxonomy" id="2741071"/>
    <lineage>
        <taxon>Bacteria</taxon>
        <taxon>Pseudomonadati</taxon>
        <taxon>Myxococcota</taxon>
        <taxon>Myxococcia</taxon>
        <taxon>Myxococcales</taxon>
        <taxon>Sorangiineae</taxon>
        <taxon>Pendulisporaceae</taxon>
        <taxon>Pendulispora</taxon>
    </lineage>
</organism>
<dbReference type="InterPro" id="IPR036736">
    <property type="entry name" value="ACP-like_sf"/>
</dbReference>
<dbReference type="Proteomes" id="UP001370348">
    <property type="component" value="Chromosome"/>
</dbReference>
<protein>
    <submittedName>
        <fullName evidence="2">Phosphopantetheine-binding protein</fullName>
    </submittedName>
</protein>
<dbReference type="Pfam" id="PF00550">
    <property type="entry name" value="PP-binding"/>
    <property type="match status" value="1"/>
</dbReference>
<sequence length="81" mass="9254">MSEDPKTKITNYLAKFFPAHAIADEDDIFKLGFVNSMFAIQLVNFLEHEFGIEIDNDDMELDNFRSIRALTGLVQRKSKAA</sequence>
<dbReference type="PROSITE" id="PS50075">
    <property type="entry name" value="CARRIER"/>
    <property type="match status" value="1"/>
</dbReference>
<dbReference type="RefSeq" id="WP_394821756.1">
    <property type="nucleotide sequence ID" value="NZ_CP089984.1"/>
</dbReference>
<reference evidence="2 3" key="1">
    <citation type="submission" date="2021-12" db="EMBL/GenBank/DDBJ databases">
        <title>Discovery of the Pendulisporaceae a myxobacterial family with distinct sporulation behavior and unique specialized metabolism.</title>
        <authorList>
            <person name="Garcia R."/>
            <person name="Popoff A."/>
            <person name="Bader C.D."/>
            <person name="Loehr J."/>
            <person name="Walesch S."/>
            <person name="Walt C."/>
            <person name="Boldt J."/>
            <person name="Bunk B."/>
            <person name="Haeckl F.J.F.P.J."/>
            <person name="Gunesch A.P."/>
            <person name="Birkelbach J."/>
            <person name="Nuebel U."/>
            <person name="Pietschmann T."/>
            <person name="Bach T."/>
            <person name="Mueller R."/>
        </authorList>
    </citation>
    <scope>NUCLEOTIDE SEQUENCE [LARGE SCALE GENOMIC DNA]</scope>
    <source>
        <strain evidence="2 3">MSr11954</strain>
    </source>
</reference>
<accession>A0ABZ2LMK7</accession>
<dbReference type="EMBL" id="CP089984">
    <property type="protein sequence ID" value="WXB12138.1"/>
    <property type="molecule type" value="Genomic_DNA"/>
</dbReference>
<feature type="domain" description="Carrier" evidence="1">
    <location>
        <begin position="1"/>
        <end position="78"/>
    </location>
</feature>
<dbReference type="InterPro" id="IPR009081">
    <property type="entry name" value="PP-bd_ACP"/>
</dbReference>
<keyword evidence="3" id="KW-1185">Reference proteome</keyword>
<dbReference type="SUPFAM" id="SSF47336">
    <property type="entry name" value="ACP-like"/>
    <property type="match status" value="1"/>
</dbReference>
<proteinExistence type="predicted"/>
<dbReference type="Gene3D" id="1.10.1200.10">
    <property type="entry name" value="ACP-like"/>
    <property type="match status" value="1"/>
</dbReference>